<organism evidence="2">
    <name type="scientific">uncultured Solirubrobacteraceae bacterium</name>
    <dbReference type="NCBI Taxonomy" id="1162706"/>
    <lineage>
        <taxon>Bacteria</taxon>
        <taxon>Bacillati</taxon>
        <taxon>Actinomycetota</taxon>
        <taxon>Thermoleophilia</taxon>
        <taxon>Solirubrobacterales</taxon>
        <taxon>Solirubrobacteraceae</taxon>
        <taxon>environmental samples</taxon>
    </lineage>
</organism>
<accession>A0A6J4TXM2</accession>
<sequence length="339" mass="36588">MPTDPLTVAVTGPTGDIGKAFLRALDREPKVKKVLGMARSPFDPASIGAQKTEYRQGDILDRQAVEDFVAEADVVVHLAFLIVGGLEESRRINLEGSTNVFEAVAGAKRVKRFVYTSSVAAYGFHGDNPVPLTETIEPRGTDEHYYSAQKAELERTLEHTFKGSGKQTYVFRPCIVAGPDALAMLESIPLLQLNEKLPGVLRSVIGAVPLVRPVIPDPGVPFQLVHHDDVASALVAGVVGDGKPGAYNLAGDGTITASDLAKELGWYAVPIPERTVDVTAALVARLPLPAQAQWINALREPVIMDTSRAKQALDWKPRHPTRETLRETVAAGRERGLVV</sequence>
<dbReference type="InterPro" id="IPR050177">
    <property type="entry name" value="Lipid_A_modif_metabolic_enz"/>
</dbReference>
<proteinExistence type="predicted"/>
<evidence type="ECO:0000259" key="1">
    <source>
        <dbReference type="Pfam" id="PF01370"/>
    </source>
</evidence>
<feature type="domain" description="NAD-dependent epimerase/dehydratase" evidence="1">
    <location>
        <begin position="8"/>
        <end position="249"/>
    </location>
</feature>
<dbReference type="PANTHER" id="PTHR43245">
    <property type="entry name" value="BIFUNCTIONAL POLYMYXIN RESISTANCE PROTEIN ARNA"/>
    <property type="match status" value="1"/>
</dbReference>
<gene>
    <name evidence="2" type="ORF">AVDCRST_MAG30-3960</name>
</gene>
<reference evidence="2" key="1">
    <citation type="submission" date="2020-02" db="EMBL/GenBank/DDBJ databases">
        <authorList>
            <person name="Meier V. D."/>
        </authorList>
    </citation>
    <scope>NUCLEOTIDE SEQUENCE</scope>
    <source>
        <strain evidence="2">AVDCRST_MAG30</strain>
    </source>
</reference>
<dbReference type="SUPFAM" id="SSF51735">
    <property type="entry name" value="NAD(P)-binding Rossmann-fold domains"/>
    <property type="match status" value="1"/>
</dbReference>
<dbReference type="Gene3D" id="3.40.50.720">
    <property type="entry name" value="NAD(P)-binding Rossmann-like Domain"/>
    <property type="match status" value="1"/>
</dbReference>
<dbReference type="AlphaFoldDB" id="A0A6J4TXM2"/>
<protein>
    <recommendedName>
        <fullName evidence="1">NAD-dependent epimerase/dehydratase domain-containing protein</fullName>
    </recommendedName>
</protein>
<dbReference type="InterPro" id="IPR001509">
    <property type="entry name" value="Epimerase_deHydtase"/>
</dbReference>
<name>A0A6J4TXM2_9ACTN</name>
<dbReference type="PANTHER" id="PTHR43245:SF13">
    <property type="entry name" value="UDP-D-APIOSE_UDP-D-XYLOSE SYNTHASE 2"/>
    <property type="match status" value="1"/>
</dbReference>
<dbReference type="InterPro" id="IPR036291">
    <property type="entry name" value="NAD(P)-bd_dom_sf"/>
</dbReference>
<dbReference type="EMBL" id="CADCVS010000521">
    <property type="protein sequence ID" value="CAA9533025.1"/>
    <property type="molecule type" value="Genomic_DNA"/>
</dbReference>
<evidence type="ECO:0000313" key="2">
    <source>
        <dbReference type="EMBL" id="CAA9533025.1"/>
    </source>
</evidence>
<dbReference type="Pfam" id="PF01370">
    <property type="entry name" value="Epimerase"/>
    <property type="match status" value="1"/>
</dbReference>